<reference evidence="1 2" key="1">
    <citation type="submission" date="2022-04" db="EMBL/GenBank/DDBJ databases">
        <title>Rhizobium coralii sp. nov., isolated from coral Turbinaria peltata.</title>
        <authorList>
            <person name="Sun H."/>
        </authorList>
    </citation>
    <scope>NUCLEOTIDE SEQUENCE [LARGE SCALE GENOMIC DNA]</scope>
    <source>
        <strain evidence="1 2">NTR19</strain>
    </source>
</reference>
<comment type="caution">
    <text evidence="1">The sequence shown here is derived from an EMBL/GenBank/DDBJ whole genome shotgun (WGS) entry which is preliminary data.</text>
</comment>
<gene>
    <name evidence="1" type="ORF">M0654_03555</name>
</gene>
<keyword evidence="2" id="KW-1185">Reference proteome</keyword>
<sequence length="66" mass="7306">MTDRVTKFRDALGATDSYLHTLDIMVEVLIGKGDVADYAAFCLIIEDAKKQITAAQQLVDEMEDAQ</sequence>
<dbReference type="Proteomes" id="UP001202827">
    <property type="component" value="Unassembled WGS sequence"/>
</dbReference>
<proteinExistence type="predicted"/>
<organism evidence="1 2">
    <name type="scientific">Neorhizobium turbinariae</name>
    <dbReference type="NCBI Taxonomy" id="2937795"/>
    <lineage>
        <taxon>Bacteria</taxon>
        <taxon>Pseudomonadati</taxon>
        <taxon>Pseudomonadota</taxon>
        <taxon>Alphaproteobacteria</taxon>
        <taxon>Hyphomicrobiales</taxon>
        <taxon>Rhizobiaceae</taxon>
        <taxon>Rhizobium/Agrobacterium group</taxon>
        <taxon>Neorhizobium</taxon>
    </lineage>
</organism>
<name>A0ABT0IMF0_9HYPH</name>
<accession>A0ABT0IMF0</accession>
<evidence type="ECO:0000313" key="2">
    <source>
        <dbReference type="Proteomes" id="UP001202827"/>
    </source>
</evidence>
<evidence type="ECO:0000313" key="1">
    <source>
        <dbReference type="EMBL" id="MCK8779055.1"/>
    </source>
</evidence>
<dbReference type="RefSeq" id="WP_248681865.1">
    <property type="nucleotide sequence ID" value="NZ_JALPRY010000004.1"/>
</dbReference>
<protein>
    <submittedName>
        <fullName evidence="1">Uncharacterized protein</fullName>
    </submittedName>
</protein>
<dbReference type="EMBL" id="JALPRY010000004">
    <property type="protein sequence ID" value="MCK8779055.1"/>
    <property type="molecule type" value="Genomic_DNA"/>
</dbReference>